<proteinExistence type="predicted"/>
<protein>
    <recommendedName>
        <fullName evidence="2">DUF6604 domain-containing protein</fullName>
    </recommendedName>
</protein>
<organism evidence="3 4">
    <name type="scientific">Botrytis porri</name>
    <dbReference type="NCBI Taxonomy" id="87229"/>
    <lineage>
        <taxon>Eukaryota</taxon>
        <taxon>Fungi</taxon>
        <taxon>Dikarya</taxon>
        <taxon>Ascomycota</taxon>
        <taxon>Pezizomycotina</taxon>
        <taxon>Leotiomycetes</taxon>
        <taxon>Helotiales</taxon>
        <taxon>Sclerotiniaceae</taxon>
        <taxon>Botrytis</taxon>
    </lineage>
</organism>
<evidence type="ECO:0000256" key="1">
    <source>
        <dbReference type="SAM" id="MobiDB-lite"/>
    </source>
</evidence>
<dbReference type="STRING" id="87229.A0A4Z1L1A5"/>
<feature type="region of interest" description="Disordered" evidence="1">
    <location>
        <begin position="118"/>
        <end position="214"/>
    </location>
</feature>
<feature type="domain" description="DUF6604" evidence="2">
    <location>
        <begin position="12"/>
        <end position="275"/>
    </location>
</feature>
<sequence>MTDRFPIVDIWKSYKELEKRFLGWLVKTASATEQDLEFPESTPRLKYIKRLTEVVISERHELPSNVRDDLAQVISKRKEAAKWYGRCKREDQGHKHYLDTLQGILQLFEDLYSKDPNVALDDETNRNPQIDSETTNDEGVTNNQFGNLEIESTHMSSSDSDSNGERNSTGGSARNFRRPKAKKKGRNGKNPKSGKIRQNAMEIPTEEQTTPLEVDASDPFDEYLRVYFFLKDINVMRNYVLEQWNDYSIELLSLANVSFVTNQAMVLVKWAEEGLLSNLPSDEQSYEGIANIMCPDVNKLMEKIKKAGATDFNELMHLEDKSDKSQEHNAVVRTEEYLCYTTWSVLSEWHREFSMDQHQGSSNHRAVPPEDTKKVTLEDKISFNRNILHELLYEVCHLRENKISNENRNDFEDAFTKGIRDFLTTKEIPIWLVFAAQIICDIRFILGKEVVRCHDEVVLFSSRILRHLESCFWTAGIHYLHDCYLNPFDFVTYRLFNDLRDYDLKDWMSPSFDPLPADLEHEEMHPTPISKNNHEKFSYLRRNPVLCGTWILGRTILYNEAGVCNAAFEPSTISCVHLYNALRQESRKDSDEYPKWKDMEFLILMQSVDRLFSQSDEPSNSNDYVKSFEKKILKRGPTALGLQHISMLAKKFHKKSCTLINCDHHGYSARFADFINAVYNDKLDELLPSLKNIFPGNQLSPGPSDAPPSNISNCIEDLNNRMNMDFLVKNSRIWGRVEYLRVMTRLVEKEALFLYFDWHGIYVTCMHLLKSLYEEFRSDIDRAASGISLFPKPSEMDKVAHFLLKRLGKSENDRKDTVEKMRKVFDRRIRKMSEPKEDDSQVIRAVQELRKVFNERLDRTPSGPEEDEHLVVRAVNFFLAKRPRYEASRVEMELNRSSPY</sequence>
<dbReference type="Proteomes" id="UP000297280">
    <property type="component" value="Unassembled WGS sequence"/>
</dbReference>
<dbReference type="PANTHER" id="PTHR38795">
    <property type="entry name" value="DUF6604 DOMAIN-CONTAINING PROTEIN"/>
    <property type="match status" value="1"/>
</dbReference>
<dbReference type="InterPro" id="IPR046539">
    <property type="entry name" value="DUF6604"/>
</dbReference>
<reference evidence="3 4" key="1">
    <citation type="submission" date="2017-12" db="EMBL/GenBank/DDBJ databases">
        <title>Comparative genomics of Botrytis spp.</title>
        <authorList>
            <person name="Valero-Jimenez C.A."/>
            <person name="Tapia P."/>
            <person name="Veloso J."/>
            <person name="Silva-Moreno E."/>
            <person name="Staats M."/>
            <person name="Valdes J.H."/>
            <person name="Van Kan J.A.L."/>
        </authorList>
    </citation>
    <scope>NUCLEOTIDE SEQUENCE [LARGE SCALE GENOMIC DNA]</scope>
    <source>
        <strain evidence="3 4">MUCL3349</strain>
    </source>
</reference>
<comment type="caution">
    <text evidence="3">The sequence shown here is derived from an EMBL/GenBank/DDBJ whole genome shotgun (WGS) entry which is preliminary data.</text>
</comment>
<dbReference type="AlphaFoldDB" id="A0A4Z1L1A5"/>
<evidence type="ECO:0000259" key="2">
    <source>
        <dbReference type="Pfam" id="PF20253"/>
    </source>
</evidence>
<feature type="compositionally biased region" description="Basic residues" evidence="1">
    <location>
        <begin position="175"/>
        <end position="195"/>
    </location>
</feature>
<evidence type="ECO:0000313" key="3">
    <source>
        <dbReference type="EMBL" id="TGO90585.1"/>
    </source>
</evidence>
<accession>A0A4Z1L1A5</accession>
<dbReference type="PANTHER" id="PTHR38795:SF1">
    <property type="entry name" value="DUF6604 DOMAIN-CONTAINING PROTEIN"/>
    <property type="match status" value="1"/>
</dbReference>
<keyword evidence="4" id="KW-1185">Reference proteome</keyword>
<gene>
    <name evidence="3" type="ORF">BPOR_0058g00040</name>
</gene>
<dbReference type="Pfam" id="PF20253">
    <property type="entry name" value="DUF6604"/>
    <property type="match status" value="1"/>
</dbReference>
<evidence type="ECO:0000313" key="4">
    <source>
        <dbReference type="Proteomes" id="UP000297280"/>
    </source>
</evidence>
<dbReference type="EMBL" id="PQXO01000058">
    <property type="protein sequence ID" value="TGO90585.1"/>
    <property type="molecule type" value="Genomic_DNA"/>
</dbReference>
<feature type="compositionally biased region" description="Polar residues" evidence="1">
    <location>
        <begin position="126"/>
        <end position="146"/>
    </location>
</feature>
<name>A0A4Z1L1A5_9HELO</name>